<dbReference type="Gene3D" id="3.30.420.10">
    <property type="entry name" value="Ribonuclease H-like superfamily/Ribonuclease H"/>
    <property type="match status" value="1"/>
</dbReference>
<dbReference type="PANTHER" id="PTHR47723">
    <property type="entry name" value="OS05G0353850 PROTEIN"/>
    <property type="match status" value="1"/>
</dbReference>
<dbReference type="GO" id="GO:0003676">
    <property type="term" value="F:nucleic acid binding"/>
    <property type="evidence" value="ECO:0007669"/>
    <property type="project" value="InterPro"/>
</dbReference>
<dbReference type="InterPro" id="IPR036397">
    <property type="entry name" value="RNaseH_sf"/>
</dbReference>
<dbReference type="GO" id="GO:0004523">
    <property type="term" value="F:RNA-DNA hybrid ribonuclease activity"/>
    <property type="evidence" value="ECO:0007669"/>
    <property type="project" value="InterPro"/>
</dbReference>
<dbReference type="InterPro" id="IPR012337">
    <property type="entry name" value="RNaseH-like_sf"/>
</dbReference>
<evidence type="ECO:0000313" key="3">
    <source>
        <dbReference type="Proteomes" id="UP000436088"/>
    </source>
</evidence>
<accession>A0A6A2ZKL9</accession>
<protein>
    <recommendedName>
        <fullName evidence="1">RNase H type-1 domain-containing protein</fullName>
    </recommendedName>
</protein>
<evidence type="ECO:0000313" key="2">
    <source>
        <dbReference type="EMBL" id="KAE8692126.1"/>
    </source>
</evidence>
<organism evidence="2 3">
    <name type="scientific">Hibiscus syriacus</name>
    <name type="common">Rose of Sharon</name>
    <dbReference type="NCBI Taxonomy" id="106335"/>
    <lineage>
        <taxon>Eukaryota</taxon>
        <taxon>Viridiplantae</taxon>
        <taxon>Streptophyta</taxon>
        <taxon>Embryophyta</taxon>
        <taxon>Tracheophyta</taxon>
        <taxon>Spermatophyta</taxon>
        <taxon>Magnoliopsida</taxon>
        <taxon>eudicotyledons</taxon>
        <taxon>Gunneridae</taxon>
        <taxon>Pentapetalae</taxon>
        <taxon>rosids</taxon>
        <taxon>malvids</taxon>
        <taxon>Malvales</taxon>
        <taxon>Malvaceae</taxon>
        <taxon>Malvoideae</taxon>
        <taxon>Hibiscus</taxon>
    </lineage>
</organism>
<keyword evidence="3" id="KW-1185">Reference proteome</keyword>
<dbReference type="SUPFAM" id="SSF53098">
    <property type="entry name" value="Ribonuclease H-like"/>
    <property type="match status" value="1"/>
</dbReference>
<reference evidence="2" key="1">
    <citation type="submission" date="2019-09" db="EMBL/GenBank/DDBJ databases">
        <title>Draft genome information of white flower Hibiscus syriacus.</title>
        <authorList>
            <person name="Kim Y.-M."/>
        </authorList>
    </citation>
    <scope>NUCLEOTIDE SEQUENCE [LARGE SCALE GENOMIC DNA]</scope>
    <source>
        <strain evidence="2">YM2019G1</strain>
    </source>
</reference>
<dbReference type="CDD" id="cd06222">
    <property type="entry name" value="RNase_H_like"/>
    <property type="match status" value="1"/>
</dbReference>
<dbReference type="InterPro" id="IPR053151">
    <property type="entry name" value="RNase_H-like"/>
</dbReference>
<feature type="domain" description="RNase H type-1" evidence="1">
    <location>
        <begin position="75"/>
        <end position="160"/>
    </location>
</feature>
<dbReference type="EMBL" id="VEPZ02001139">
    <property type="protein sequence ID" value="KAE8692126.1"/>
    <property type="molecule type" value="Genomic_DNA"/>
</dbReference>
<proteinExistence type="predicted"/>
<gene>
    <name evidence="2" type="ORF">F3Y22_tig00110858pilonHSYRG00043</name>
</gene>
<dbReference type="InterPro" id="IPR002156">
    <property type="entry name" value="RNaseH_domain"/>
</dbReference>
<evidence type="ECO:0000259" key="1">
    <source>
        <dbReference type="Pfam" id="PF13456"/>
    </source>
</evidence>
<dbReference type="Pfam" id="PF13456">
    <property type="entry name" value="RVT_3"/>
    <property type="match status" value="1"/>
</dbReference>
<dbReference type="InterPro" id="IPR044730">
    <property type="entry name" value="RNase_H-like_dom_plant"/>
</dbReference>
<comment type="caution">
    <text evidence="2">The sequence shown here is derived from an EMBL/GenBank/DDBJ whole genome shotgun (WGS) entry which is preliminary data.</text>
</comment>
<dbReference type="AlphaFoldDB" id="A0A6A2ZKL9"/>
<name>A0A6A2ZKL9_HIBSY</name>
<dbReference type="PANTHER" id="PTHR47723:SF19">
    <property type="entry name" value="POLYNUCLEOTIDYL TRANSFERASE, RIBONUCLEASE H-LIKE SUPERFAMILY PROTEIN"/>
    <property type="match status" value="1"/>
</dbReference>
<sequence>MWLIWKDRDRRIFDPEYIENDYVLVRGRRLSREARSALDSALSLAQSSRRLLNTIDPWSRFLSIGMLGFSKAIGICSIVEAELWGIHEGLSHAWNLGERQVMVETDCLEAVRMLQESYKKASIITLLDCVKGLLHRDWNVVLKYIHRAANKVANTLAKLATARGEVHMVFNTLPMQVINLV</sequence>
<dbReference type="Proteomes" id="UP000436088">
    <property type="component" value="Unassembled WGS sequence"/>
</dbReference>